<gene>
    <name evidence="4" type="ORF">KY290_035215</name>
</gene>
<protein>
    <recommendedName>
        <fullName evidence="3">Apple domain-containing protein</fullName>
    </recommendedName>
</protein>
<evidence type="ECO:0000313" key="4">
    <source>
        <dbReference type="EMBL" id="KAH0742172.1"/>
    </source>
</evidence>
<feature type="domain" description="Apple" evidence="3">
    <location>
        <begin position="75"/>
        <end position="109"/>
    </location>
</feature>
<dbReference type="InterPro" id="IPR003609">
    <property type="entry name" value="Pan_app"/>
</dbReference>
<organism evidence="4 5">
    <name type="scientific">Solanum tuberosum</name>
    <name type="common">Potato</name>
    <dbReference type="NCBI Taxonomy" id="4113"/>
    <lineage>
        <taxon>Eukaryota</taxon>
        <taxon>Viridiplantae</taxon>
        <taxon>Streptophyta</taxon>
        <taxon>Embryophyta</taxon>
        <taxon>Tracheophyta</taxon>
        <taxon>Spermatophyta</taxon>
        <taxon>Magnoliopsida</taxon>
        <taxon>eudicotyledons</taxon>
        <taxon>Gunneridae</taxon>
        <taxon>Pentapetalae</taxon>
        <taxon>asterids</taxon>
        <taxon>lamiids</taxon>
        <taxon>Solanales</taxon>
        <taxon>Solanaceae</taxon>
        <taxon>Solanoideae</taxon>
        <taxon>Solaneae</taxon>
        <taxon>Solanum</taxon>
    </lineage>
</organism>
<dbReference type="Pfam" id="PF08276">
    <property type="entry name" value="PAN_2"/>
    <property type="match status" value="1"/>
</dbReference>
<dbReference type="SUPFAM" id="SSF56112">
    <property type="entry name" value="Protein kinase-like (PK-like)"/>
    <property type="match status" value="1"/>
</dbReference>
<accession>A0ABQ7U7A9</accession>
<comment type="caution">
    <text evidence="4">The sequence shown here is derived from an EMBL/GenBank/DDBJ whole genome shotgun (WGS) entry which is preliminary data.</text>
</comment>
<keyword evidence="5" id="KW-1185">Reference proteome</keyword>
<dbReference type="EMBL" id="JAIVGD010000026">
    <property type="protein sequence ID" value="KAH0742172.1"/>
    <property type="molecule type" value="Genomic_DNA"/>
</dbReference>
<feature type="compositionally biased region" description="Basic and acidic residues" evidence="1">
    <location>
        <begin position="288"/>
        <end position="298"/>
    </location>
</feature>
<evidence type="ECO:0000313" key="5">
    <source>
        <dbReference type="Proteomes" id="UP000826656"/>
    </source>
</evidence>
<feature type="compositionally biased region" description="Polar residues" evidence="1">
    <location>
        <begin position="312"/>
        <end position="332"/>
    </location>
</feature>
<evidence type="ECO:0000259" key="3">
    <source>
        <dbReference type="Pfam" id="PF08276"/>
    </source>
</evidence>
<dbReference type="InterPro" id="IPR011009">
    <property type="entry name" value="Kinase-like_dom_sf"/>
</dbReference>
<name>A0ABQ7U7A9_SOLTU</name>
<feature type="region of interest" description="Disordered" evidence="1">
    <location>
        <begin position="282"/>
        <end position="332"/>
    </location>
</feature>
<dbReference type="Gene3D" id="3.30.200.20">
    <property type="entry name" value="Phosphorylase Kinase, domain 1"/>
    <property type="match status" value="1"/>
</dbReference>
<dbReference type="Proteomes" id="UP000826656">
    <property type="component" value="Unassembled WGS sequence"/>
</dbReference>
<keyword evidence="2" id="KW-0472">Membrane</keyword>
<dbReference type="PANTHER" id="PTHR32444:SF191">
    <property type="entry name" value="RECEPTOR-LIKE SERINE_THREONINE-PROTEIN KINASE"/>
    <property type="match status" value="1"/>
</dbReference>
<sequence length="332" mass="37085">MAALERALSKIGSGLEVPIYADSCTTQTEELCFRNCSRVAYAKLDITGTNERALGKIGSGLEVPIYADSCTTHTEELCFRNCSRVAYAKLDIAGTNEVCLFWFNELVDIREFGYSVQDIYIKLDSSETEISTGNSSQDILKKLRISLPLAALSLLSMLCLILYIRHTKKEENQNQQHFSEGSSEMLYINKSKNDDLDLPLFDFATILDATNNFFLSNKLGEGGFGPVYKGALKDGQEITVSRLSRYSAQGTDEFKNEIGGHCLIGLSASILLMEFKIAQKQQPKQWQHKKDQKPEHIEGQAANSKKLRSNGEPPNTDNMQNWQTVKNIPTSK</sequence>
<dbReference type="PANTHER" id="PTHR32444">
    <property type="entry name" value="BULB-TYPE LECTIN DOMAIN-CONTAINING PROTEIN"/>
    <property type="match status" value="1"/>
</dbReference>
<keyword evidence="2" id="KW-0812">Transmembrane</keyword>
<keyword evidence="2" id="KW-1133">Transmembrane helix</keyword>
<feature type="transmembrane region" description="Helical" evidence="2">
    <location>
        <begin position="145"/>
        <end position="164"/>
    </location>
</feature>
<reference evidence="4 5" key="1">
    <citation type="journal article" date="2021" name="bioRxiv">
        <title>Chromosome-scale and haplotype-resolved genome assembly of a tetraploid potato cultivar.</title>
        <authorList>
            <person name="Sun H."/>
            <person name="Jiao W.-B."/>
            <person name="Krause K."/>
            <person name="Campoy J.A."/>
            <person name="Goel M."/>
            <person name="Folz-Donahue K."/>
            <person name="Kukat C."/>
            <person name="Huettel B."/>
            <person name="Schneeberger K."/>
        </authorList>
    </citation>
    <scope>NUCLEOTIDE SEQUENCE [LARGE SCALE GENOMIC DNA]</scope>
    <source>
        <strain evidence="4">SolTubOtavaFocal</strain>
        <tissue evidence="4">Leaves</tissue>
    </source>
</reference>
<evidence type="ECO:0000256" key="1">
    <source>
        <dbReference type="SAM" id="MobiDB-lite"/>
    </source>
</evidence>
<evidence type="ECO:0000256" key="2">
    <source>
        <dbReference type="SAM" id="Phobius"/>
    </source>
</evidence>
<proteinExistence type="predicted"/>